<dbReference type="PANTHER" id="PTHR40072">
    <property type="entry name" value="MOLYBDOPTERIN-GUANINE DINUCLEOTIDE BIOSYNTHESIS ADAPTER PROTEIN-RELATED"/>
    <property type="match status" value="1"/>
</dbReference>
<dbReference type="EMBL" id="JAICBX010000001">
    <property type="protein sequence ID" value="MBW8636408.1"/>
    <property type="molecule type" value="Genomic_DNA"/>
</dbReference>
<comment type="caution">
    <text evidence="2">The sequence shown here is derived from an EMBL/GenBank/DDBJ whole genome shotgun (WGS) entry which is preliminary data.</text>
</comment>
<accession>A0AAE2ZGY1</accession>
<sequence length="168" mass="18831">MKPRIFGIAGWKNSGKTGLTVRLVEELSRRGWRVSTVKHAHHAFDVDQKGKDSRRHREAGAGEVMIVSQNRWALMHELRGEDEPNFGSVIDRLSPCDIVIVEGYKREDHPKIETRRLKPETGKAISDGNSSFVAIASDHPVDGALPVFDLDDTVAIADFVERHTGLRR</sequence>
<dbReference type="SUPFAM" id="SSF52540">
    <property type="entry name" value="P-loop containing nucleoside triphosphate hydrolases"/>
    <property type="match status" value="1"/>
</dbReference>
<dbReference type="Pfam" id="PF03205">
    <property type="entry name" value="MobB"/>
    <property type="match status" value="1"/>
</dbReference>
<name>A0AAE2ZGY1_9HYPH</name>
<dbReference type="Proteomes" id="UP001196509">
    <property type="component" value="Unassembled WGS sequence"/>
</dbReference>
<evidence type="ECO:0000259" key="1">
    <source>
        <dbReference type="Pfam" id="PF03205"/>
    </source>
</evidence>
<dbReference type="CDD" id="cd03116">
    <property type="entry name" value="MobB"/>
    <property type="match status" value="1"/>
</dbReference>
<dbReference type="Gene3D" id="3.40.50.300">
    <property type="entry name" value="P-loop containing nucleotide triphosphate hydrolases"/>
    <property type="match status" value="1"/>
</dbReference>
<dbReference type="AlphaFoldDB" id="A0AAE2ZGY1"/>
<dbReference type="InterPro" id="IPR027417">
    <property type="entry name" value="P-loop_NTPase"/>
</dbReference>
<protein>
    <submittedName>
        <fullName evidence="2">Molybdopterin-guanine dinucleotide biosynthesis protein B</fullName>
    </submittedName>
</protein>
<evidence type="ECO:0000313" key="3">
    <source>
        <dbReference type="Proteomes" id="UP001196509"/>
    </source>
</evidence>
<feature type="domain" description="Molybdopterin-guanine dinucleotide biosynthesis protein B (MobB)" evidence="1">
    <location>
        <begin position="5"/>
        <end position="138"/>
    </location>
</feature>
<reference evidence="2" key="1">
    <citation type="submission" date="2021-08" db="EMBL/GenBank/DDBJ databases">
        <title>Hoeflea bacterium WL0058 sp. nov., isolated from the sediment.</title>
        <authorList>
            <person name="Wang L."/>
            <person name="Zhang D."/>
        </authorList>
    </citation>
    <scope>NUCLEOTIDE SEQUENCE</scope>
    <source>
        <strain evidence="2">WL0058</strain>
    </source>
</reference>
<dbReference type="PANTHER" id="PTHR40072:SF1">
    <property type="entry name" value="MOLYBDOPTERIN-GUANINE DINUCLEOTIDE BIOSYNTHESIS ADAPTER PROTEIN"/>
    <property type="match status" value="1"/>
</dbReference>
<dbReference type="InterPro" id="IPR004435">
    <property type="entry name" value="MobB_dom"/>
</dbReference>
<dbReference type="InterPro" id="IPR052539">
    <property type="entry name" value="MGD_biosynthesis_adapter"/>
</dbReference>
<gene>
    <name evidence="2" type="primary">mobB</name>
    <name evidence="2" type="ORF">K1W69_04335</name>
</gene>
<keyword evidence="3" id="KW-1185">Reference proteome</keyword>
<dbReference type="GO" id="GO:0006777">
    <property type="term" value="P:Mo-molybdopterin cofactor biosynthetic process"/>
    <property type="evidence" value="ECO:0007669"/>
    <property type="project" value="InterPro"/>
</dbReference>
<organism evidence="2 3">
    <name type="scientific">Flavimaribacter sediminis</name>
    <dbReference type="NCBI Taxonomy" id="2865987"/>
    <lineage>
        <taxon>Bacteria</taxon>
        <taxon>Pseudomonadati</taxon>
        <taxon>Pseudomonadota</taxon>
        <taxon>Alphaproteobacteria</taxon>
        <taxon>Hyphomicrobiales</taxon>
        <taxon>Rhizobiaceae</taxon>
        <taxon>Flavimaribacter</taxon>
    </lineage>
</organism>
<dbReference type="NCBIfam" id="TIGR00176">
    <property type="entry name" value="mobB"/>
    <property type="match status" value="1"/>
</dbReference>
<dbReference type="GO" id="GO:0005525">
    <property type="term" value="F:GTP binding"/>
    <property type="evidence" value="ECO:0007669"/>
    <property type="project" value="InterPro"/>
</dbReference>
<proteinExistence type="predicted"/>
<evidence type="ECO:0000313" key="2">
    <source>
        <dbReference type="EMBL" id="MBW8636408.1"/>
    </source>
</evidence>
<dbReference type="RefSeq" id="WP_220227095.1">
    <property type="nucleotide sequence ID" value="NZ_JAICBX010000001.1"/>
</dbReference>